<protein>
    <submittedName>
        <fullName evidence="1">Uncharacterized protein</fullName>
    </submittedName>
</protein>
<name>A0A0E9Y1P8_ANGAN</name>
<dbReference type="AlphaFoldDB" id="A0A0E9Y1P8"/>
<organism evidence="1">
    <name type="scientific">Anguilla anguilla</name>
    <name type="common">European freshwater eel</name>
    <name type="synonym">Muraena anguilla</name>
    <dbReference type="NCBI Taxonomy" id="7936"/>
    <lineage>
        <taxon>Eukaryota</taxon>
        <taxon>Metazoa</taxon>
        <taxon>Chordata</taxon>
        <taxon>Craniata</taxon>
        <taxon>Vertebrata</taxon>
        <taxon>Euteleostomi</taxon>
        <taxon>Actinopterygii</taxon>
        <taxon>Neopterygii</taxon>
        <taxon>Teleostei</taxon>
        <taxon>Anguilliformes</taxon>
        <taxon>Anguillidae</taxon>
        <taxon>Anguilla</taxon>
    </lineage>
</organism>
<dbReference type="EMBL" id="GBXM01000669">
    <property type="protein sequence ID" value="JAI07909.1"/>
    <property type="molecule type" value="Transcribed_RNA"/>
</dbReference>
<reference evidence="1" key="1">
    <citation type="submission" date="2014-11" db="EMBL/GenBank/DDBJ databases">
        <authorList>
            <person name="Amaro Gonzalez C."/>
        </authorList>
    </citation>
    <scope>NUCLEOTIDE SEQUENCE</scope>
</reference>
<evidence type="ECO:0000313" key="1">
    <source>
        <dbReference type="EMBL" id="JAI07909.1"/>
    </source>
</evidence>
<proteinExistence type="predicted"/>
<accession>A0A0E9Y1P8</accession>
<reference evidence="1" key="2">
    <citation type="journal article" date="2015" name="Fish Shellfish Immunol.">
        <title>Early steps in the European eel (Anguilla anguilla)-Vibrio vulnificus interaction in the gills: Role of the RtxA13 toxin.</title>
        <authorList>
            <person name="Callol A."/>
            <person name="Pajuelo D."/>
            <person name="Ebbesson L."/>
            <person name="Teles M."/>
            <person name="MacKenzie S."/>
            <person name="Amaro C."/>
        </authorList>
    </citation>
    <scope>NUCLEOTIDE SEQUENCE</scope>
</reference>
<sequence>MEPLNPMKFINRIVFNYFPTSSDMQ</sequence>